<comment type="subcellular location">
    <subcellularLocation>
        <location evidence="6">Cytoplasm</location>
    </subcellularLocation>
</comment>
<dbReference type="PANTHER" id="PTHR31760">
    <property type="entry name" value="S-ADENOSYL-L-METHIONINE-DEPENDENT METHYLTRANSFERASES SUPERFAMILY PROTEIN"/>
    <property type="match status" value="1"/>
</dbReference>
<comment type="similarity">
    <text evidence="6">Belongs to the methyltransferase superfamily. RNA methyltransferase RsmG family.</text>
</comment>
<dbReference type="EC" id="2.1.1.170" evidence="6"/>
<keyword evidence="4 6" id="KW-0808">Transferase</keyword>
<dbReference type="InterPro" id="IPR029063">
    <property type="entry name" value="SAM-dependent_MTases_sf"/>
</dbReference>
<keyword evidence="2 6" id="KW-0698">rRNA processing</keyword>
<keyword evidence="1 6" id="KW-0963">Cytoplasm</keyword>
<dbReference type="EMBL" id="SRXT01000004">
    <property type="protein sequence ID" value="TGX53321.1"/>
    <property type="molecule type" value="Genomic_DNA"/>
</dbReference>
<dbReference type="GO" id="GO:0070043">
    <property type="term" value="F:rRNA (guanine-N7-)-methyltransferase activity"/>
    <property type="evidence" value="ECO:0007669"/>
    <property type="project" value="UniProtKB-UniRule"/>
</dbReference>
<sequence length="207" mass="22486">MNEAQARSWIRDRFGVSRETVLQRYGELLLAEAPIQNLISASTLDSIWSRHFVDSAQLVPLAGDAPSGMWLDVGSGAGLPGIVAAILQDRPVALCEPRARRAEFLAAVVRELNLEARVSVQMSKAEAYRPDEPVAIISARAVSELSQLLRSAAHCADLSTIWLLPKGRSAQSEVDAARGKWQGTFHVEPSITQPESGIVIARGVRPR</sequence>
<feature type="binding site" evidence="6">
    <location>
        <position position="74"/>
    </location>
    <ligand>
        <name>S-adenosyl-L-methionine</name>
        <dbReference type="ChEBI" id="CHEBI:59789"/>
    </ligand>
</feature>
<evidence type="ECO:0000313" key="7">
    <source>
        <dbReference type="EMBL" id="TGX53321.1"/>
    </source>
</evidence>
<evidence type="ECO:0000313" key="8">
    <source>
        <dbReference type="Proteomes" id="UP000306147"/>
    </source>
</evidence>
<feature type="binding site" evidence="6">
    <location>
        <position position="79"/>
    </location>
    <ligand>
        <name>S-adenosyl-L-methionine</name>
        <dbReference type="ChEBI" id="CHEBI:59789"/>
    </ligand>
</feature>
<dbReference type="RefSeq" id="WP_135963829.1">
    <property type="nucleotide sequence ID" value="NZ_SRXT01000004.1"/>
</dbReference>
<keyword evidence="8" id="KW-1185">Reference proteome</keyword>
<dbReference type="NCBIfam" id="TIGR00138">
    <property type="entry name" value="rsmG_gidB"/>
    <property type="match status" value="1"/>
</dbReference>
<feature type="binding site" evidence="6">
    <location>
        <begin position="125"/>
        <end position="126"/>
    </location>
    <ligand>
        <name>S-adenosyl-L-methionine</name>
        <dbReference type="ChEBI" id="CHEBI:59789"/>
    </ligand>
</feature>
<gene>
    <name evidence="6 7" type="primary">rsmG</name>
    <name evidence="7" type="ORF">E5A73_10720</name>
</gene>
<name>A0A4S1XB31_9SPHN</name>
<dbReference type="HAMAP" id="MF_00074">
    <property type="entry name" value="16SrRNA_methyltr_G"/>
    <property type="match status" value="1"/>
</dbReference>
<evidence type="ECO:0000256" key="3">
    <source>
        <dbReference type="ARBA" id="ARBA00022603"/>
    </source>
</evidence>
<evidence type="ECO:0000256" key="6">
    <source>
        <dbReference type="HAMAP-Rule" id="MF_00074"/>
    </source>
</evidence>
<dbReference type="OrthoDB" id="9808773at2"/>
<comment type="function">
    <text evidence="6">Specifically methylates the N7 position of guanine in position 527 of 16S rRNA.</text>
</comment>
<comment type="caution">
    <text evidence="7">The sequence shown here is derived from an EMBL/GenBank/DDBJ whole genome shotgun (WGS) entry which is preliminary data.</text>
</comment>
<dbReference type="PANTHER" id="PTHR31760:SF0">
    <property type="entry name" value="S-ADENOSYL-L-METHIONINE-DEPENDENT METHYLTRANSFERASES SUPERFAMILY PROTEIN"/>
    <property type="match status" value="1"/>
</dbReference>
<accession>A0A4S1XB31</accession>
<keyword evidence="3 6" id="KW-0489">Methyltransferase</keyword>
<dbReference type="InterPro" id="IPR003682">
    <property type="entry name" value="rRNA_ssu_MeTfrase_G"/>
</dbReference>
<evidence type="ECO:0000256" key="5">
    <source>
        <dbReference type="ARBA" id="ARBA00022691"/>
    </source>
</evidence>
<feature type="binding site" evidence="6">
    <location>
        <position position="140"/>
    </location>
    <ligand>
        <name>S-adenosyl-L-methionine</name>
        <dbReference type="ChEBI" id="CHEBI:59789"/>
    </ligand>
</feature>
<dbReference type="Pfam" id="PF02527">
    <property type="entry name" value="GidB"/>
    <property type="match status" value="1"/>
</dbReference>
<keyword evidence="5 6" id="KW-0949">S-adenosyl-L-methionine</keyword>
<comment type="caution">
    <text evidence="6">Lacks conserved residue(s) required for the propagation of feature annotation.</text>
</comment>
<reference evidence="7 8" key="1">
    <citation type="submission" date="2019-04" db="EMBL/GenBank/DDBJ databases">
        <title>Sphingomonas psychrotolerans sp. nov., isolated from soil in the Tianshan Mountains, Xinjiang, China.</title>
        <authorList>
            <person name="Luo Y."/>
            <person name="Sheng H."/>
        </authorList>
    </citation>
    <scope>NUCLEOTIDE SEQUENCE [LARGE SCALE GENOMIC DNA]</scope>
    <source>
        <strain evidence="7 8">ZFGT-11</strain>
    </source>
</reference>
<evidence type="ECO:0000256" key="1">
    <source>
        <dbReference type="ARBA" id="ARBA00022490"/>
    </source>
</evidence>
<evidence type="ECO:0000256" key="2">
    <source>
        <dbReference type="ARBA" id="ARBA00022552"/>
    </source>
</evidence>
<comment type="catalytic activity">
    <reaction evidence="6">
        <text>guanosine(527) in 16S rRNA + S-adenosyl-L-methionine = N(7)-methylguanosine(527) in 16S rRNA + S-adenosyl-L-homocysteine</text>
        <dbReference type="Rhea" id="RHEA:42732"/>
        <dbReference type="Rhea" id="RHEA-COMP:10209"/>
        <dbReference type="Rhea" id="RHEA-COMP:10210"/>
        <dbReference type="ChEBI" id="CHEBI:57856"/>
        <dbReference type="ChEBI" id="CHEBI:59789"/>
        <dbReference type="ChEBI" id="CHEBI:74269"/>
        <dbReference type="ChEBI" id="CHEBI:74480"/>
        <dbReference type="EC" id="2.1.1.170"/>
    </reaction>
</comment>
<organism evidence="7 8">
    <name type="scientific">Sphingomonas gei</name>
    <dbReference type="NCBI Taxonomy" id="1395960"/>
    <lineage>
        <taxon>Bacteria</taxon>
        <taxon>Pseudomonadati</taxon>
        <taxon>Pseudomonadota</taxon>
        <taxon>Alphaproteobacteria</taxon>
        <taxon>Sphingomonadales</taxon>
        <taxon>Sphingomonadaceae</taxon>
        <taxon>Sphingomonas</taxon>
    </lineage>
</organism>
<protein>
    <recommendedName>
        <fullName evidence="6">Ribosomal RNA small subunit methyltransferase G</fullName>
        <ecNumber evidence="6">2.1.1.170</ecNumber>
    </recommendedName>
    <alternativeName>
        <fullName evidence="6">16S rRNA 7-methylguanosine methyltransferase</fullName>
        <shortName evidence="6">16S rRNA m7G methyltransferase</shortName>
    </alternativeName>
</protein>
<dbReference type="GO" id="GO:0005829">
    <property type="term" value="C:cytosol"/>
    <property type="evidence" value="ECO:0007669"/>
    <property type="project" value="TreeGrafter"/>
</dbReference>
<evidence type="ECO:0000256" key="4">
    <source>
        <dbReference type="ARBA" id="ARBA00022679"/>
    </source>
</evidence>
<proteinExistence type="inferred from homology"/>
<dbReference type="Gene3D" id="3.40.50.150">
    <property type="entry name" value="Vaccinia Virus protein VP39"/>
    <property type="match status" value="1"/>
</dbReference>
<dbReference type="AlphaFoldDB" id="A0A4S1XB31"/>
<dbReference type="SUPFAM" id="SSF53335">
    <property type="entry name" value="S-adenosyl-L-methionine-dependent methyltransferases"/>
    <property type="match status" value="1"/>
</dbReference>
<dbReference type="Proteomes" id="UP000306147">
    <property type="component" value="Unassembled WGS sequence"/>
</dbReference>